<dbReference type="CTD" id="35370"/>
<evidence type="ECO:0000313" key="4">
    <source>
        <dbReference type="Proteomes" id="UP000019118"/>
    </source>
</evidence>
<feature type="transmembrane region" description="Helical" evidence="2">
    <location>
        <begin position="212"/>
        <end position="238"/>
    </location>
</feature>
<proteinExistence type="predicted"/>
<protein>
    <submittedName>
        <fullName evidence="3">Uncharacterized protein</fullName>
    </submittedName>
</protein>
<reference evidence="4" key="1">
    <citation type="journal article" date="2013" name="Genome Biol.">
        <title>Draft genome of the mountain pine beetle, Dendroctonus ponderosae Hopkins, a major forest pest.</title>
        <authorList>
            <person name="Keeling C.I."/>
            <person name="Yuen M.M."/>
            <person name="Liao N.Y."/>
            <person name="Docking T.R."/>
            <person name="Chan S.K."/>
            <person name="Taylor G.A."/>
            <person name="Palmquist D.L."/>
            <person name="Jackman S.D."/>
            <person name="Nguyen A."/>
            <person name="Li M."/>
            <person name="Henderson H."/>
            <person name="Janes J.K."/>
            <person name="Zhao Y."/>
            <person name="Pandoh P."/>
            <person name="Moore R."/>
            <person name="Sperling F.A."/>
            <person name="Huber D.P."/>
            <person name="Birol I."/>
            <person name="Jones S.J."/>
            <person name="Bohlmann J."/>
        </authorList>
    </citation>
    <scope>NUCLEOTIDE SEQUENCE</scope>
</reference>
<feature type="transmembrane region" description="Helical" evidence="2">
    <location>
        <begin position="307"/>
        <end position="328"/>
    </location>
</feature>
<evidence type="ECO:0000256" key="1">
    <source>
        <dbReference type="SAM" id="MobiDB-lite"/>
    </source>
</evidence>
<evidence type="ECO:0000313" key="3">
    <source>
        <dbReference type="EnsemblMetazoa" id="XP_019761790.1"/>
    </source>
</evidence>
<feature type="transmembrane region" description="Helical" evidence="2">
    <location>
        <begin position="593"/>
        <end position="610"/>
    </location>
</feature>
<dbReference type="GO" id="GO:0005886">
    <property type="term" value="C:plasma membrane"/>
    <property type="evidence" value="ECO:0007669"/>
    <property type="project" value="TreeGrafter"/>
</dbReference>
<feature type="transmembrane region" description="Helical" evidence="2">
    <location>
        <begin position="7"/>
        <end position="29"/>
    </location>
</feature>
<keyword evidence="2" id="KW-0472">Membrane</keyword>
<sequence>MGSMQGFSLAVTHWSFGIIILVGLVSSNFSSAEAILGVLLAGCASTLSAICSYTPDASESPKPQRTLLNFLILWLDVLSNLAAAAACARVTSASIDVLTKNHFRELLLGMEQSVLDERWPDLVGVLVILMATIIRMLGFEVVHKFSGAVLFLGLLTYFAIFTVIGSFHTVNSFEQWVDSLKLHSSVEVLRAGAFCAFAFVHKLPTTTRNNGLKIFTILFMPLLFYVVLIIVFSFMTHYKELEGTAIPLVKVFQNRDVNWAWLAIAWLTECLPIVLVIQIFPSVYFAFLRLASKEWKVFVSSIQYQSFLTGAPVLAIFPAGSLMAILAFACPLAYLLKLLNVACLLKCALASCSLMNNRYRPDVLHAHLQAFPTANVNYSKLGPQSKPVSRHLISFKERVKGLFRKTPQYIHKLSSPKGPSLTVGRPLTEEQECLLFKDVEINQAALSFEMGEGSNSETEENEMEALSASDEESSTDIDGIVEEYKEGVRLQVATMGSFKRATPSTKLTQLVFLVFMTVIVLNAASIALSIQIVKRYYWVEILALALCIVVISCLPENSAEKSKPSLLPSFLFPLGHSLSINANILLASMLLPSVWLGVVIWTLSGLLLYWKCDCCKCELLEPLVERVTSKVDPQHVLYQYQDSLVESIVIAS</sequence>
<feature type="transmembrane region" description="Helical" evidence="2">
    <location>
        <begin position="149"/>
        <end position="170"/>
    </location>
</feature>
<keyword evidence="4" id="KW-1185">Reference proteome</keyword>
<feature type="region of interest" description="Disordered" evidence="1">
    <location>
        <begin position="450"/>
        <end position="473"/>
    </location>
</feature>
<feature type="transmembrane region" description="Helical" evidence="2">
    <location>
        <begin position="122"/>
        <end position="142"/>
    </location>
</feature>
<keyword evidence="2" id="KW-0812">Transmembrane</keyword>
<dbReference type="PANTHER" id="PTHR43243">
    <property type="entry name" value="INNER MEMBRANE TRANSPORTER YGJI-RELATED"/>
    <property type="match status" value="1"/>
</dbReference>
<feature type="transmembrane region" description="Helical" evidence="2">
    <location>
        <begin position="35"/>
        <end position="55"/>
    </location>
</feature>
<dbReference type="Proteomes" id="UP000019118">
    <property type="component" value="Unassembled WGS sequence"/>
</dbReference>
<organism evidence="3 4">
    <name type="scientific">Dendroctonus ponderosae</name>
    <name type="common">Mountain pine beetle</name>
    <dbReference type="NCBI Taxonomy" id="77166"/>
    <lineage>
        <taxon>Eukaryota</taxon>
        <taxon>Metazoa</taxon>
        <taxon>Ecdysozoa</taxon>
        <taxon>Arthropoda</taxon>
        <taxon>Hexapoda</taxon>
        <taxon>Insecta</taxon>
        <taxon>Pterygota</taxon>
        <taxon>Neoptera</taxon>
        <taxon>Endopterygota</taxon>
        <taxon>Coleoptera</taxon>
        <taxon>Polyphaga</taxon>
        <taxon>Cucujiformia</taxon>
        <taxon>Curculionidae</taxon>
        <taxon>Scolytinae</taxon>
        <taxon>Dendroctonus</taxon>
    </lineage>
</organism>
<feature type="compositionally biased region" description="Acidic residues" evidence="1">
    <location>
        <begin position="457"/>
        <end position="473"/>
    </location>
</feature>
<name>A0AAR5PL84_DENPD</name>
<accession>A0AAR5PL84</accession>
<feature type="transmembrane region" description="Helical" evidence="2">
    <location>
        <begin position="258"/>
        <end position="287"/>
    </location>
</feature>
<dbReference type="GO" id="GO:0015171">
    <property type="term" value="F:amino acid transmembrane transporter activity"/>
    <property type="evidence" value="ECO:0007669"/>
    <property type="project" value="TreeGrafter"/>
</dbReference>
<dbReference type="EnsemblMetazoa" id="XM_019906231.1">
    <property type="protein sequence ID" value="XP_019761790.1"/>
    <property type="gene ID" value="LOC109538832"/>
</dbReference>
<dbReference type="KEGG" id="dpa:109538832"/>
<dbReference type="AlphaFoldDB" id="A0AAR5PL84"/>
<feature type="transmembrane region" description="Helical" evidence="2">
    <location>
        <begin position="566"/>
        <end position="587"/>
    </location>
</feature>
<dbReference type="GeneID" id="109538832"/>
<keyword evidence="2" id="KW-1133">Transmembrane helix</keyword>
<feature type="transmembrane region" description="Helical" evidence="2">
    <location>
        <begin position="510"/>
        <end position="530"/>
    </location>
</feature>
<dbReference type="PANTHER" id="PTHR43243:SF98">
    <property type="entry name" value="TORN AND DIMINISHED RHABDOMERES, ISOFORM D"/>
    <property type="match status" value="1"/>
</dbReference>
<feature type="transmembrane region" description="Helical" evidence="2">
    <location>
        <begin position="67"/>
        <end position="91"/>
    </location>
</feature>
<feature type="transmembrane region" description="Helical" evidence="2">
    <location>
        <begin position="536"/>
        <end position="554"/>
    </location>
</feature>
<reference evidence="3" key="2">
    <citation type="submission" date="2024-08" db="UniProtKB">
        <authorList>
            <consortium name="EnsemblMetazoa"/>
        </authorList>
    </citation>
    <scope>IDENTIFICATION</scope>
</reference>
<evidence type="ECO:0000256" key="2">
    <source>
        <dbReference type="SAM" id="Phobius"/>
    </source>
</evidence>